<reference evidence="11 12" key="1">
    <citation type="journal article" date="2016" name="Nat. Commun.">
        <title>Thousands of microbial genomes shed light on interconnected biogeochemical processes in an aquifer system.</title>
        <authorList>
            <person name="Anantharaman K."/>
            <person name="Brown C.T."/>
            <person name="Hug L.A."/>
            <person name="Sharon I."/>
            <person name="Castelle C.J."/>
            <person name="Probst A.J."/>
            <person name="Thomas B.C."/>
            <person name="Singh A."/>
            <person name="Wilkins M.J."/>
            <person name="Karaoz U."/>
            <person name="Brodie E.L."/>
            <person name="Williams K.H."/>
            <person name="Hubbard S.S."/>
            <person name="Banfield J.F."/>
        </authorList>
    </citation>
    <scope>NUCLEOTIDE SEQUENCE [LARGE SCALE GENOMIC DNA]</scope>
</reference>
<dbReference type="SUPFAM" id="SSF52540">
    <property type="entry name" value="P-loop containing nucleoside triphosphate hydrolases"/>
    <property type="match status" value="1"/>
</dbReference>
<dbReference type="InterPro" id="IPR027417">
    <property type="entry name" value="P-loop_NTPase"/>
</dbReference>
<organism evidence="11 12">
    <name type="scientific">candidate division WOR-1 bacterium RIFCSPLOWO2_02_FULL_46_20</name>
    <dbReference type="NCBI Taxonomy" id="1802567"/>
    <lineage>
        <taxon>Bacteria</taxon>
        <taxon>Bacillati</taxon>
        <taxon>Saganbacteria</taxon>
    </lineage>
</organism>
<evidence type="ECO:0000256" key="6">
    <source>
        <dbReference type="ARBA" id="ARBA00022932"/>
    </source>
</evidence>
<dbReference type="InterPro" id="IPR048466">
    <property type="entry name" value="DNA_pol3_delta-like_C"/>
</dbReference>
<dbReference type="NCBIfam" id="TIGR01128">
    <property type="entry name" value="holA"/>
    <property type="match status" value="1"/>
</dbReference>
<evidence type="ECO:0000256" key="5">
    <source>
        <dbReference type="ARBA" id="ARBA00022705"/>
    </source>
</evidence>
<dbReference type="GO" id="GO:0003887">
    <property type="term" value="F:DNA-directed DNA polymerase activity"/>
    <property type="evidence" value="ECO:0007669"/>
    <property type="project" value="UniProtKB-KW"/>
</dbReference>
<dbReference type="GO" id="GO:0006261">
    <property type="term" value="P:DNA-templated DNA replication"/>
    <property type="evidence" value="ECO:0007669"/>
    <property type="project" value="TreeGrafter"/>
</dbReference>
<dbReference type="EMBL" id="METP01000065">
    <property type="protein sequence ID" value="OGC03007.1"/>
    <property type="molecule type" value="Genomic_DNA"/>
</dbReference>
<dbReference type="Proteomes" id="UP000176938">
    <property type="component" value="Unassembled WGS sequence"/>
</dbReference>
<comment type="catalytic activity">
    <reaction evidence="8">
        <text>DNA(n) + a 2'-deoxyribonucleoside 5'-triphosphate = DNA(n+1) + diphosphate</text>
        <dbReference type="Rhea" id="RHEA:22508"/>
        <dbReference type="Rhea" id="RHEA-COMP:17339"/>
        <dbReference type="Rhea" id="RHEA-COMP:17340"/>
        <dbReference type="ChEBI" id="CHEBI:33019"/>
        <dbReference type="ChEBI" id="CHEBI:61560"/>
        <dbReference type="ChEBI" id="CHEBI:173112"/>
        <dbReference type="EC" id="2.7.7.7"/>
    </reaction>
</comment>
<evidence type="ECO:0000256" key="7">
    <source>
        <dbReference type="ARBA" id="ARBA00034754"/>
    </source>
</evidence>
<gene>
    <name evidence="11" type="ORF">A3H38_04650</name>
</gene>
<dbReference type="PANTHER" id="PTHR34388:SF1">
    <property type="entry name" value="DNA POLYMERASE III SUBUNIT DELTA"/>
    <property type="match status" value="1"/>
</dbReference>
<dbReference type="Gene3D" id="1.20.272.10">
    <property type="match status" value="1"/>
</dbReference>
<dbReference type="InterPro" id="IPR005790">
    <property type="entry name" value="DNA_polIII_delta"/>
</dbReference>
<keyword evidence="3" id="KW-0808">Transferase</keyword>
<dbReference type="PANTHER" id="PTHR34388">
    <property type="entry name" value="DNA POLYMERASE III SUBUNIT DELTA"/>
    <property type="match status" value="1"/>
</dbReference>
<evidence type="ECO:0000313" key="12">
    <source>
        <dbReference type="Proteomes" id="UP000176938"/>
    </source>
</evidence>
<dbReference type="EC" id="2.7.7.7" evidence="1"/>
<dbReference type="Gene3D" id="3.40.50.300">
    <property type="entry name" value="P-loop containing nucleotide triphosphate hydrolases"/>
    <property type="match status" value="1"/>
</dbReference>
<dbReference type="GO" id="GO:0003677">
    <property type="term" value="F:DNA binding"/>
    <property type="evidence" value="ECO:0007669"/>
    <property type="project" value="InterPro"/>
</dbReference>
<evidence type="ECO:0000259" key="10">
    <source>
        <dbReference type="Pfam" id="PF21694"/>
    </source>
</evidence>
<comment type="similarity">
    <text evidence="7">Belongs to the DNA polymerase HolA subunit family.</text>
</comment>
<keyword evidence="5" id="KW-0235">DNA replication</keyword>
<evidence type="ECO:0000256" key="3">
    <source>
        <dbReference type="ARBA" id="ARBA00022679"/>
    </source>
</evidence>
<evidence type="ECO:0000313" key="11">
    <source>
        <dbReference type="EMBL" id="OGC03007.1"/>
    </source>
</evidence>
<evidence type="ECO:0000256" key="2">
    <source>
        <dbReference type="ARBA" id="ARBA00017703"/>
    </source>
</evidence>
<evidence type="ECO:0000256" key="1">
    <source>
        <dbReference type="ARBA" id="ARBA00012417"/>
    </source>
</evidence>
<keyword evidence="6" id="KW-0239">DNA-directed DNA polymerase</keyword>
<comment type="caution">
    <text evidence="11">The sequence shown here is derived from an EMBL/GenBank/DDBJ whole genome shotgun (WGS) entry which is preliminary data.</text>
</comment>
<dbReference type="Gene3D" id="1.10.8.60">
    <property type="match status" value="1"/>
</dbReference>
<dbReference type="AlphaFoldDB" id="A0A1F4R498"/>
<keyword evidence="4" id="KW-0548">Nucleotidyltransferase</keyword>
<evidence type="ECO:0000256" key="4">
    <source>
        <dbReference type="ARBA" id="ARBA00022695"/>
    </source>
</evidence>
<dbReference type="Pfam" id="PF06144">
    <property type="entry name" value="DNA_pol3_delta"/>
    <property type="match status" value="1"/>
</dbReference>
<feature type="domain" description="DNA polymerase III delta subunit-like C-terminal" evidence="10">
    <location>
        <begin position="189"/>
        <end position="301"/>
    </location>
</feature>
<protein>
    <recommendedName>
        <fullName evidence="2">DNA polymerase III subunit delta</fullName>
        <ecNumber evidence="1">2.7.7.7</ecNumber>
    </recommendedName>
</protein>
<sequence length="306" mass="34230">MSNQIYLFYGDEDLLLQNKVRQLSAGASNVEQIDANASSLEVIVSALQTQQLFCNDKLLIINDLDLKTNIWDELAPVLQAVPVGITVILCASFLSKRSKIYKLVEKIGEVCEFKSFAPWEQDQVVSWIVRQAKSLGKEIDRAAAITMQDICGSNLRKLGSEIDKLITYVGERKTISQEDVGKLASPGEISVFALSDAVANKELKNALAAFRLLYRNQVAYFQVLSLLANQFRIMLLLKSEKNTIKIAQVLGTKPYFVNKCQRSAARYSEAELRRNLELLLEADLKLKSGEQQLSTFEILLTSLCAE</sequence>
<name>A0A1F4R498_UNCSA</name>
<evidence type="ECO:0000259" key="9">
    <source>
        <dbReference type="Pfam" id="PF06144"/>
    </source>
</evidence>
<accession>A0A1F4R498</accession>
<dbReference type="InterPro" id="IPR008921">
    <property type="entry name" value="DNA_pol3_clamp-load_cplx_C"/>
</dbReference>
<dbReference type="GO" id="GO:0009360">
    <property type="term" value="C:DNA polymerase III complex"/>
    <property type="evidence" value="ECO:0007669"/>
    <property type="project" value="InterPro"/>
</dbReference>
<dbReference type="SUPFAM" id="SSF48019">
    <property type="entry name" value="post-AAA+ oligomerization domain-like"/>
    <property type="match status" value="1"/>
</dbReference>
<proteinExistence type="inferred from homology"/>
<feature type="domain" description="DNA polymerase III delta N-terminal" evidence="9">
    <location>
        <begin position="6"/>
        <end position="112"/>
    </location>
</feature>
<dbReference type="InterPro" id="IPR010372">
    <property type="entry name" value="DNA_pol3_delta_N"/>
</dbReference>
<dbReference type="Pfam" id="PF21694">
    <property type="entry name" value="DNA_pol3_delta_C"/>
    <property type="match status" value="1"/>
</dbReference>
<evidence type="ECO:0000256" key="8">
    <source>
        <dbReference type="ARBA" id="ARBA00049244"/>
    </source>
</evidence>